<dbReference type="SUPFAM" id="SSF49452">
    <property type="entry name" value="Starch-binding domain-like"/>
    <property type="match status" value="1"/>
</dbReference>
<evidence type="ECO:0000256" key="2">
    <source>
        <dbReference type="ARBA" id="ARBA00022448"/>
    </source>
</evidence>
<name>A0AAP2CB32_9GAMM</name>
<feature type="signal peptide" evidence="8">
    <location>
        <begin position="1"/>
        <end position="33"/>
    </location>
</feature>
<evidence type="ECO:0000256" key="5">
    <source>
        <dbReference type="ARBA" id="ARBA00023136"/>
    </source>
</evidence>
<dbReference type="Gene3D" id="2.60.40.1120">
    <property type="entry name" value="Carboxypeptidase-like, regulatory domain"/>
    <property type="match status" value="1"/>
</dbReference>
<dbReference type="Pfam" id="PF13620">
    <property type="entry name" value="CarboxypepD_reg"/>
    <property type="match status" value="1"/>
</dbReference>
<keyword evidence="6 7" id="KW-0998">Cell outer membrane</keyword>
<dbReference type="SUPFAM" id="SSF56935">
    <property type="entry name" value="Porins"/>
    <property type="match status" value="1"/>
</dbReference>
<proteinExistence type="inferred from homology"/>
<dbReference type="InterPro" id="IPR057601">
    <property type="entry name" value="Oar-like_b-barrel"/>
</dbReference>
<dbReference type="Proteomes" id="UP000675747">
    <property type="component" value="Unassembled WGS sequence"/>
</dbReference>
<dbReference type="PANTHER" id="PTHR30069">
    <property type="entry name" value="TONB-DEPENDENT OUTER MEMBRANE RECEPTOR"/>
    <property type="match status" value="1"/>
</dbReference>
<evidence type="ECO:0000256" key="4">
    <source>
        <dbReference type="ARBA" id="ARBA00022692"/>
    </source>
</evidence>
<feature type="domain" description="TonB-dependent transporter Oar-like beta-barrel" evidence="10">
    <location>
        <begin position="577"/>
        <end position="952"/>
    </location>
</feature>
<sequence length="997" mass="108796">MTKGNTAGKMGRDLRRSALTVALGLCLASTAQAQSTAGVVFGQTQPGDTVVVENPNTGFRREITADASGAYRVPALPAGAYTVTATRSDGTTDTRTVAVNAGTGTAVNFGAQAAAGATTLEAIQVTGGRINTIDPLSFSNSTVLTSEQLEKIPVPRDITSAALLAPGANRGDAAFGNLASFGGASVAENQYYVNGFNVTNSFRGLDFGSIPFEAIAEQQILTGGYGAEFGRSLGGVVNITTKSGTNDFHAGGVVYYAPESLRDNPPNSYQNDGTIRSDNSNDNLWNGYASAWASGPLVRDRLFGFALVQYEREKETAYGNYVSSTNSDFDDETPSWLVKLDWNINDYNRLEFTAFSDETEGEEDVYRSEGDAQADRGDYLGTVHTETGGENYVGKYTGYLTDTFTLSALYGTSTFKRNLYGITANGTRQSYNGEIGYAEGCPIIVDQRLDVSGGLITGCNFIGTLDRADGEDTRDQYRIDAEWALGDHLVRFGYDVDEYESIAGASYEGGARYAYQNYTLADGSRGNRVEQRIFQNGSTVEVNQHAYYVEDTWSITDNFNAYVGLRWDNFENKNGAGEVYVEQKDQFTPRLGFSWDVNGDNTFKVYGNAGRYALPLTSSVAIRGASASLYSRQYFAYTGIDPITGEPTGLTPLSDIQYLNNEYGEGKNPDTVASTNLDPQYQDEYILGFEKALNDNLTFGIRGTYRELKAAIDDTCDYRPFVTYAEENGLEFNPVNPNFPYCRMFNPGEDLVTIADVDGDGTLETITIDGALLAPKAKRNYQAVEFNLRGQWDDLFLQGSYVWAKSYGNTEGGVKSDIGQADTNVTQDFDYPELAIGSNGYLPNDRRHTIKLFGSYDLTEEWTVGGNLLVQSGRPVNCFGFLGDENTSLYGNSYFSCDPGVPDENADNGSTVVSRGTAGRTPWIYTFDANLAYTPTFADGRLRFQVDVFNLFGGERALAVDEDGEDSSGNPVLGTTYRNPLVFQSPRQVRFMVRYQW</sequence>
<keyword evidence="11" id="KW-0675">Receptor</keyword>
<keyword evidence="8" id="KW-0732">Signal</keyword>
<dbReference type="PANTHER" id="PTHR30069:SF46">
    <property type="entry name" value="OAR PROTEIN"/>
    <property type="match status" value="1"/>
</dbReference>
<feature type="chain" id="PRO_5042971249" evidence="8">
    <location>
        <begin position="34"/>
        <end position="997"/>
    </location>
</feature>
<accession>A0AAP2CB32</accession>
<evidence type="ECO:0000256" key="8">
    <source>
        <dbReference type="SAM" id="SignalP"/>
    </source>
</evidence>
<protein>
    <submittedName>
        <fullName evidence="11">TonB-dependent receptor</fullName>
    </submittedName>
</protein>
<dbReference type="GO" id="GO:0009279">
    <property type="term" value="C:cell outer membrane"/>
    <property type="evidence" value="ECO:0007669"/>
    <property type="project" value="UniProtKB-SubCell"/>
</dbReference>
<evidence type="ECO:0000313" key="12">
    <source>
        <dbReference type="Proteomes" id="UP000675747"/>
    </source>
</evidence>
<dbReference type="Gene3D" id="2.40.170.20">
    <property type="entry name" value="TonB-dependent receptor, beta-barrel domain"/>
    <property type="match status" value="1"/>
</dbReference>
<dbReference type="AlphaFoldDB" id="A0AAP2CB32"/>
<dbReference type="Pfam" id="PF07715">
    <property type="entry name" value="Plug"/>
    <property type="match status" value="1"/>
</dbReference>
<keyword evidence="3 7" id="KW-1134">Transmembrane beta strand</keyword>
<dbReference type="InterPro" id="IPR037066">
    <property type="entry name" value="Plug_dom_sf"/>
</dbReference>
<evidence type="ECO:0000256" key="1">
    <source>
        <dbReference type="ARBA" id="ARBA00004571"/>
    </source>
</evidence>
<dbReference type="InterPro" id="IPR013784">
    <property type="entry name" value="Carb-bd-like_fold"/>
</dbReference>
<evidence type="ECO:0000256" key="6">
    <source>
        <dbReference type="ARBA" id="ARBA00023237"/>
    </source>
</evidence>
<dbReference type="Pfam" id="PF25183">
    <property type="entry name" value="OMP_b-brl_4"/>
    <property type="match status" value="2"/>
</dbReference>
<evidence type="ECO:0000259" key="10">
    <source>
        <dbReference type="Pfam" id="PF25183"/>
    </source>
</evidence>
<feature type="domain" description="TonB-dependent transporter Oar-like beta-barrel" evidence="10">
    <location>
        <begin position="317"/>
        <end position="570"/>
    </location>
</feature>
<reference evidence="11 12" key="1">
    <citation type="journal article" date="2021" name="Microbiol. Resour. Announc.">
        <title>Draft Genome Sequence of Coralloluteibacterium stylophorae LMG 29479T.</title>
        <authorList>
            <person name="Karlyshev A.V."/>
            <person name="Kudryashova E.B."/>
            <person name="Ariskina E.V."/>
            <person name="Conroy A.P."/>
            <person name="Abidueva E.Y."/>
        </authorList>
    </citation>
    <scope>NUCLEOTIDE SEQUENCE [LARGE SCALE GENOMIC DNA]</scope>
    <source>
        <strain evidence="11 12">LMG 29479</strain>
    </source>
</reference>
<dbReference type="EMBL" id="JAGQFT020000002">
    <property type="protein sequence ID" value="MBS7456292.1"/>
    <property type="molecule type" value="Genomic_DNA"/>
</dbReference>
<dbReference type="GO" id="GO:0030246">
    <property type="term" value="F:carbohydrate binding"/>
    <property type="evidence" value="ECO:0007669"/>
    <property type="project" value="InterPro"/>
</dbReference>
<comment type="similarity">
    <text evidence="7">Belongs to the TonB-dependent receptor family.</text>
</comment>
<gene>
    <name evidence="11" type="ORF">KB893_003975</name>
</gene>
<evidence type="ECO:0000313" key="11">
    <source>
        <dbReference type="EMBL" id="MBS7456292.1"/>
    </source>
</evidence>
<evidence type="ECO:0000256" key="3">
    <source>
        <dbReference type="ARBA" id="ARBA00022452"/>
    </source>
</evidence>
<comment type="subcellular location">
    <subcellularLocation>
        <location evidence="1 7">Cell outer membrane</location>
        <topology evidence="1 7">Multi-pass membrane protein</topology>
    </subcellularLocation>
</comment>
<dbReference type="InterPro" id="IPR039426">
    <property type="entry name" value="TonB-dep_rcpt-like"/>
</dbReference>
<evidence type="ECO:0000259" key="9">
    <source>
        <dbReference type="Pfam" id="PF07715"/>
    </source>
</evidence>
<dbReference type="RefSeq" id="WP_213173452.1">
    <property type="nucleotide sequence ID" value="NZ_JAGQFT020000002.1"/>
</dbReference>
<keyword evidence="4 7" id="KW-0812">Transmembrane</keyword>
<keyword evidence="2 7" id="KW-0813">Transport</keyword>
<dbReference type="PROSITE" id="PS52016">
    <property type="entry name" value="TONB_DEPENDENT_REC_3"/>
    <property type="match status" value="1"/>
</dbReference>
<dbReference type="GO" id="GO:0015344">
    <property type="term" value="F:siderophore uptake transmembrane transporter activity"/>
    <property type="evidence" value="ECO:0007669"/>
    <property type="project" value="TreeGrafter"/>
</dbReference>
<evidence type="ECO:0000256" key="7">
    <source>
        <dbReference type="PROSITE-ProRule" id="PRU01360"/>
    </source>
</evidence>
<dbReference type="GO" id="GO:0044718">
    <property type="term" value="P:siderophore transmembrane transport"/>
    <property type="evidence" value="ECO:0007669"/>
    <property type="project" value="TreeGrafter"/>
</dbReference>
<feature type="domain" description="TonB-dependent receptor plug" evidence="9">
    <location>
        <begin position="140"/>
        <end position="236"/>
    </location>
</feature>
<keyword evidence="12" id="KW-1185">Reference proteome</keyword>
<keyword evidence="5 7" id="KW-0472">Membrane</keyword>
<dbReference type="Gene3D" id="2.170.130.10">
    <property type="entry name" value="TonB-dependent receptor, plug domain"/>
    <property type="match status" value="1"/>
</dbReference>
<dbReference type="InterPro" id="IPR012910">
    <property type="entry name" value="Plug_dom"/>
</dbReference>
<organism evidence="11 12">
    <name type="scientific">Coralloluteibacterium stylophorae</name>
    <dbReference type="NCBI Taxonomy" id="1776034"/>
    <lineage>
        <taxon>Bacteria</taxon>
        <taxon>Pseudomonadati</taxon>
        <taxon>Pseudomonadota</taxon>
        <taxon>Gammaproteobacteria</taxon>
        <taxon>Lysobacterales</taxon>
        <taxon>Lysobacteraceae</taxon>
        <taxon>Coralloluteibacterium</taxon>
    </lineage>
</organism>
<comment type="caution">
    <text evidence="11">The sequence shown here is derived from an EMBL/GenBank/DDBJ whole genome shotgun (WGS) entry which is preliminary data.</text>
</comment>
<dbReference type="InterPro" id="IPR036942">
    <property type="entry name" value="Beta-barrel_TonB_sf"/>
</dbReference>